<proteinExistence type="inferred from homology"/>
<organism evidence="9 10">
    <name type="scientific">Epicoccum nigrum</name>
    <name type="common">Soil fungus</name>
    <name type="synonym">Epicoccum purpurascens</name>
    <dbReference type="NCBI Taxonomy" id="105696"/>
    <lineage>
        <taxon>Eukaryota</taxon>
        <taxon>Fungi</taxon>
        <taxon>Dikarya</taxon>
        <taxon>Ascomycota</taxon>
        <taxon>Pezizomycotina</taxon>
        <taxon>Dothideomycetes</taxon>
        <taxon>Pleosporomycetidae</taxon>
        <taxon>Pleosporales</taxon>
        <taxon>Pleosporineae</taxon>
        <taxon>Didymellaceae</taxon>
        <taxon>Epicoccum</taxon>
    </lineage>
</organism>
<evidence type="ECO:0000313" key="10">
    <source>
        <dbReference type="Proteomes" id="UP000193240"/>
    </source>
</evidence>
<evidence type="ECO:0000256" key="6">
    <source>
        <dbReference type="ARBA" id="ARBA00035290"/>
    </source>
</evidence>
<dbReference type="STRING" id="105696.A0A1Y2M643"/>
<gene>
    <name evidence="9" type="ORF">B5807_03577</name>
</gene>
<accession>A0A1Y2M643</accession>
<evidence type="ECO:0000313" key="9">
    <source>
        <dbReference type="EMBL" id="OSS51299.1"/>
    </source>
</evidence>
<comment type="function">
    <text evidence="7">Component of the mitochondrial ribosome (mitoribosome), a dedicated translation machinery responsible for the synthesis of mitochondrial genome-encoded proteins, including at least some of the essential transmembrane subunits of the mitochondrial respiratory chain. The mitoribosomes are attached to the mitochondrial inner membrane and translation products are cotranslationally integrated into the membrane.</text>
</comment>
<keyword evidence="10" id="KW-1185">Reference proteome</keyword>
<dbReference type="PANTHER" id="PTHR14413:SF16">
    <property type="entry name" value="LARGE RIBOSOMAL SUBUNIT PROTEIN BL17M"/>
    <property type="match status" value="1"/>
</dbReference>
<evidence type="ECO:0000256" key="2">
    <source>
        <dbReference type="ARBA" id="ARBA00008777"/>
    </source>
</evidence>
<comment type="subcellular location">
    <subcellularLocation>
        <location evidence="1">Mitochondrion</location>
    </subcellularLocation>
</comment>
<dbReference type="InParanoid" id="A0A1Y2M643"/>
<dbReference type="GO" id="GO:0006412">
    <property type="term" value="P:translation"/>
    <property type="evidence" value="ECO:0007669"/>
    <property type="project" value="InterPro"/>
</dbReference>
<dbReference type="FunFam" id="3.90.1030.10:FF:000005">
    <property type="entry name" value="Probable 50S ribosomal protein L17"/>
    <property type="match status" value="1"/>
</dbReference>
<dbReference type="InterPro" id="IPR000456">
    <property type="entry name" value="Ribosomal_bL17"/>
</dbReference>
<dbReference type="GO" id="GO:0003735">
    <property type="term" value="F:structural constituent of ribosome"/>
    <property type="evidence" value="ECO:0007669"/>
    <property type="project" value="InterPro"/>
</dbReference>
<dbReference type="GO" id="GO:0005762">
    <property type="term" value="C:mitochondrial large ribosomal subunit"/>
    <property type="evidence" value="ECO:0007669"/>
    <property type="project" value="TreeGrafter"/>
</dbReference>
<dbReference type="SUPFAM" id="SSF64263">
    <property type="entry name" value="Prokaryotic ribosomal protein L17"/>
    <property type="match status" value="1"/>
</dbReference>
<keyword evidence="5 8" id="KW-0687">Ribonucleoprotein</keyword>
<evidence type="ECO:0000256" key="8">
    <source>
        <dbReference type="RuleBase" id="RU000660"/>
    </source>
</evidence>
<dbReference type="Pfam" id="PF01196">
    <property type="entry name" value="Ribosomal_L17"/>
    <property type="match status" value="1"/>
</dbReference>
<dbReference type="FunCoup" id="A0A1Y2M643">
    <property type="interactions" value="571"/>
</dbReference>
<dbReference type="HAMAP" id="MF_01368">
    <property type="entry name" value="Ribosomal_bL17"/>
    <property type="match status" value="1"/>
</dbReference>
<reference evidence="9 10" key="1">
    <citation type="journal article" date="2017" name="Genome Announc.">
        <title>Genome sequence of the saprophytic ascomycete Epicoccum nigrum ICMP 19927 strain isolated from New Zealand.</title>
        <authorList>
            <person name="Fokin M."/>
            <person name="Fleetwood D."/>
            <person name="Weir B.S."/>
            <person name="Villas-Boas S.G."/>
        </authorList>
    </citation>
    <scope>NUCLEOTIDE SEQUENCE [LARGE SCALE GENOMIC DNA]</scope>
    <source>
        <strain evidence="9 10">ICMP 19927</strain>
    </source>
</reference>
<keyword evidence="3 8" id="KW-0689">Ribosomal protein</keyword>
<dbReference type="PROSITE" id="PS01167">
    <property type="entry name" value="RIBOSOMAL_L17"/>
    <property type="match status" value="1"/>
</dbReference>
<dbReference type="NCBIfam" id="TIGR00059">
    <property type="entry name" value="L17"/>
    <property type="match status" value="1"/>
</dbReference>
<dbReference type="InterPro" id="IPR036373">
    <property type="entry name" value="Ribosomal_bL17_sf"/>
</dbReference>
<comment type="similarity">
    <text evidence="2 8">Belongs to the bacterial ribosomal protein bL17 family.</text>
</comment>
<dbReference type="EMBL" id="KZ107840">
    <property type="protein sequence ID" value="OSS51299.1"/>
    <property type="molecule type" value="Genomic_DNA"/>
</dbReference>
<evidence type="ECO:0000256" key="7">
    <source>
        <dbReference type="ARBA" id="ARBA00037226"/>
    </source>
</evidence>
<dbReference type="OMA" id="HIQTTYA"/>
<dbReference type="Proteomes" id="UP000193240">
    <property type="component" value="Unassembled WGS sequence"/>
</dbReference>
<dbReference type="PANTHER" id="PTHR14413">
    <property type="entry name" value="RIBOSOMAL PROTEIN L17"/>
    <property type="match status" value="1"/>
</dbReference>
<sequence length="249" mass="28697">MAGGHMKYRALSRSSAHRQALLRNLVTSLFKHESIATTWHKAKEAQRLAEKLVTLGKKNTEASRRRAHQIFYEPNDMVPKLFGPIRERYLTRPGGYTRVLRIEPLKEDQAESAILELVDGPRDMRFAMTAKTLARLPPTKHLNDLTAKNVKRVTQFRKGGMSELQEMVQEMRIQKEEGIDDRILPAPRKVYPEDTFRKSMYYPDEVEDWKFPNPLPKKLVKKEVEVVEPEDDFVVAERSLGKEVNATGA</sequence>
<evidence type="ECO:0000256" key="3">
    <source>
        <dbReference type="ARBA" id="ARBA00022980"/>
    </source>
</evidence>
<keyword evidence="4" id="KW-0496">Mitochondrion</keyword>
<name>A0A1Y2M643_EPING</name>
<dbReference type="OrthoDB" id="275000at2759"/>
<dbReference type="Gene3D" id="3.90.1030.10">
    <property type="entry name" value="Ribosomal protein L17"/>
    <property type="match status" value="1"/>
</dbReference>
<dbReference type="InterPro" id="IPR047859">
    <property type="entry name" value="Ribosomal_bL17_CS"/>
</dbReference>
<protein>
    <recommendedName>
        <fullName evidence="6">Large ribosomal subunit protein bL17m</fullName>
    </recommendedName>
</protein>
<dbReference type="AlphaFoldDB" id="A0A1Y2M643"/>
<evidence type="ECO:0000256" key="1">
    <source>
        <dbReference type="ARBA" id="ARBA00004173"/>
    </source>
</evidence>
<evidence type="ECO:0000256" key="4">
    <source>
        <dbReference type="ARBA" id="ARBA00023128"/>
    </source>
</evidence>
<evidence type="ECO:0000256" key="5">
    <source>
        <dbReference type="ARBA" id="ARBA00023274"/>
    </source>
</evidence>